<feature type="transmembrane region" description="Helical" evidence="4">
    <location>
        <begin position="53"/>
        <end position="72"/>
    </location>
</feature>
<name>A0ABV1FRQ4_9BACT</name>
<keyword evidence="2" id="KW-0067">ATP-binding</keyword>
<accession>A0ABV1FRQ4</accession>
<dbReference type="InterPro" id="IPR027417">
    <property type="entry name" value="P-loop_NTPase"/>
</dbReference>
<dbReference type="PANTHER" id="PTHR11361:SF99">
    <property type="entry name" value="DNA MISMATCH REPAIR PROTEIN"/>
    <property type="match status" value="1"/>
</dbReference>
<dbReference type="InterPro" id="IPR000432">
    <property type="entry name" value="DNA_mismatch_repair_MutS_C"/>
</dbReference>
<keyword evidence="3" id="KW-0238">DNA-binding</keyword>
<keyword evidence="7" id="KW-1185">Reference proteome</keyword>
<evidence type="ECO:0000313" key="7">
    <source>
        <dbReference type="Proteomes" id="UP001487296"/>
    </source>
</evidence>
<dbReference type="RefSeq" id="WP_215760082.1">
    <property type="nucleotide sequence ID" value="NZ_JAHKBE010000029.1"/>
</dbReference>
<protein>
    <submittedName>
        <fullName evidence="6">DNA mismatch repair protein MutS</fullName>
    </submittedName>
</protein>
<evidence type="ECO:0000256" key="4">
    <source>
        <dbReference type="SAM" id="Phobius"/>
    </source>
</evidence>
<dbReference type="InterPro" id="IPR045076">
    <property type="entry name" value="MutS"/>
</dbReference>
<evidence type="ECO:0000256" key="2">
    <source>
        <dbReference type="ARBA" id="ARBA00022840"/>
    </source>
</evidence>
<proteinExistence type="predicted"/>
<reference evidence="6 7" key="1">
    <citation type="submission" date="2024-04" db="EMBL/GenBank/DDBJ databases">
        <title>Human intestinal bacterial collection.</title>
        <authorList>
            <person name="Pauvert C."/>
            <person name="Hitch T.C.A."/>
            <person name="Clavel T."/>
        </authorList>
    </citation>
    <scope>NUCLEOTIDE SEQUENCE [LARGE SCALE GENOMIC DNA]</scope>
    <source>
        <strain evidence="6 7">CLA-AA-H145</strain>
    </source>
</reference>
<feature type="transmembrane region" description="Helical" evidence="4">
    <location>
        <begin position="242"/>
        <end position="260"/>
    </location>
</feature>
<feature type="transmembrane region" description="Helical" evidence="4">
    <location>
        <begin position="27"/>
        <end position="47"/>
    </location>
</feature>
<keyword evidence="4" id="KW-1133">Transmembrane helix</keyword>
<dbReference type="SUPFAM" id="SSF52540">
    <property type="entry name" value="P-loop containing nucleoside triphosphate hydrolases"/>
    <property type="match status" value="1"/>
</dbReference>
<evidence type="ECO:0000256" key="3">
    <source>
        <dbReference type="ARBA" id="ARBA00023125"/>
    </source>
</evidence>
<feature type="domain" description="DNA mismatch repair proteins mutS family" evidence="5">
    <location>
        <begin position="402"/>
        <end position="584"/>
    </location>
</feature>
<dbReference type="Pfam" id="PF00488">
    <property type="entry name" value="MutS_V"/>
    <property type="match status" value="1"/>
</dbReference>
<dbReference type="SMART" id="SM00534">
    <property type="entry name" value="MUTSac"/>
    <property type="match status" value="1"/>
</dbReference>
<gene>
    <name evidence="6" type="ORF">AAAT34_08205</name>
</gene>
<sequence>MTLEQFYTAHAERYDRQVSALRARGRGFVVVEIVAFIVFFALMVGATQTSHCGWRMTEVGLSLVSLVVYLAVRRLDVRNDERIRDEEDLRTAYEREAQAQCGDHGAFDDGARYVDAHHAFSFDLDLFGSDGLYQRICRTVSTGGSDALAQRLRDLQPIGATPEEIDRLAADVSFRMAFVAKGSRGKIDTEAIRQSLMAVLQLPIPAFLTSPWMALLVRIDVVAFLVSVIAAVMGRVDAMLPMWWGTLHFFLAYALCNAHLRHIGGALDRLHGQMRQLVSVISLLTPTRIPSFSQLNGLLNDLDKRGNILGLLLTDSFYLSDMLVVRRFAKWREQGADEVEAWMDRMVRKDVEVTVATLRYNHPATVWPEQVATSTLTFEARGLWHPFLGAKAVRNDFRIEDRNFYIVTGANMAGKSTFLRAIGVNYVLAMTGMPVFAERLSVSRFKLFSSMRTSDDLSRGISYFNAELLRLKQLIAFCGHNVVGHDGQPLPTLIILDEILKGTNSADKLNGSRMFLEAISHKDVAGIIATHDLKLSEMADREPSRFHNYCFEIELGERVTYSYKVTPGVAKNQNATYLLRQILESGQA</sequence>
<keyword evidence="1" id="KW-0547">Nucleotide-binding</keyword>
<feature type="transmembrane region" description="Helical" evidence="4">
    <location>
        <begin position="215"/>
        <end position="236"/>
    </location>
</feature>
<evidence type="ECO:0000256" key="1">
    <source>
        <dbReference type="ARBA" id="ARBA00022741"/>
    </source>
</evidence>
<organism evidence="6 7">
    <name type="scientific">Hallella faecis</name>
    <dbReference type="NCBI Taxonomy" id="2841596"/>
    <lineage>
        <taxon>Bacteria</taxon>
        <taxon>Pseudomonadati</taxon>
        <taxon>Bacteroidota</taxon>
        <taxon>Bacteroidia</taxon>
        <taxon>Bacteroidales</taxon>
        <taxon>Prevotellaceae</taxon>
        <taxon>Hallella</taxon>
    </lineage>
</organism>
<dbReference type="Gene3D" id="3.40.50.300">
    <property type="entry name" value="P-loop containing nucleotide triphosphate hydrolases"/>
    <property type="match status" value="1"/>
</dbReference>
<dbReference type="EMBL" id="JBBNFP010000030">
    <property type="protein sequence ID" value="MEQ2487038.1"/>
    <property type="molecule type" value="Genomic_DNA"/>
</dbReference>
<keyword evidence="4" id="KW-0812">Transmembrane</keyword>
<evidence type="ECO:0000313" key="6">
    <source>
        <dbReference type="EMBL" id="MEQ2487038.1"/>
    </source>
</evidence>
<dbReference type="PANTHER" id="PTHR11361">
    <property type="entry name" value="DNA MISMATCH REPAIR PROTEIN MUTS FAMILY MEMBER"/>
    <property type="match status" value="1"/>
</dbReference>
<keyword evidence="4" id="KW-0472">Membrane</keyword>
<evidence type="ECO:0000259" key="5">
    <source>
        <dbReference type="SMART" id="SM00534"/>
    </source>
</evidence>
<comment type="caution">
    <text evidence="6">The sequence shown here is derived from an EMBL/GenBank/DDBJ whole genome shotgun (WGS) entry which is preliminary data.</text>
</comment>
<dbReference type="Proteomes" id="UP001487296">
    <property type="component" value="Unassembled WGS sequence"/>
</dbReference>